<dbReference type="CDD" id="cd02966">
    <property type="entry name" value="TlpA_like_family"/>
    <property type="match status" value="1"/>
</dbReference>
<evidence type="ECO:0000259" key="1">
    <source>
        <dbReference type="PROSITE" id="PS51352"/>
    </source>
</evidence>
<dbReference type="PANTHER" id="PTHR42852">
    <property type="entry name" value="THIOL:DISULFIDE INTERCHANGE PROTEIN DSBE"/>
    <property type="match status" value="1"/>
</dbReference>
<dbReference type="SUPFAM" id="SSF52833">
    <property type="entry name" value="Thioredoxin-like"/>
    <property type="match status" value="1"/>
</dbReference>
<gene>
    <name evidence="2" type="ORF">GCM10011416_16740</name>
</gene>
<reference evidence="2" key="2">
    <citation type="submission" date="2020-09" db="EMBL/GenBank/DDBJ databases">
        <authorList>
            <person name="Sun Q."/>
            <person name="Zhou Y."/>
        </authorList>
    </citation>
    <scope>NUCLEOTIDE SEQUENCE</scope>
    <source>
        <strain evidence="2">CGMCC 1.15763</strain>
    </source>
</reference>
<comment type="caution">
    <text evidence="2">The sequence shown here is derived from an EMBL/GenBank/DDBJ whole genome shotgun (WGS) entry which is preliminary data.</text>
</comment>
<proteinExistence type="predicted"/>
<dbReference type="InterPro" id="IPR000866">
    <property type="entry name" value="AhpC/TSA"/>
</dbReference>
<organism evidence="2 3">
    <name type="scientific">Polaribacter pacificus</name>
    <dbReference type="NCBI Taxonomy" id="1775173"/>
    <lineage>
        <taxon>Bacteria</taxon>
        <taxon>Pseudomonadati</taxon>
        <taxon>Bacteroidota</taxon>
        <taxon>Flavobacteriia</taxon>
        <taxon>Flavobacteriales</taxon>
        <taxon>Flavobacteriaceae</taxon>
    </lineage>
</organism>
<name>A0A917HZG1_9FLAO</name>
<reference evidence="2" key="1">
    <citation type="journal article" date="2014" name="Int. J. Syst. Evol. Microbiol.">
        <title>Complete genome sequence of Corynebacterium casei LMG S-19264T (=DSM 44701T), isolated from a smear-ripened cheese.</title>
        <authorList>
            <consortium name="US DOE Joint Genome Institute (JGI-PGF)"/>
            <person name="Walter F."/>
            <person name="Albersmeier A."/>
            <person name="Kalinowski J."/>
            <person name="Ruckert C."/>
        </authorList>
    </citation>
    <scope>NUCLEOTIDE SEQUENCE</scope>
    <source>
        <strain evidence="2">CGMCC 1.15763</strain>
    </source>
</reference>
<dbReference type="EMBL" id="BMJW01000002">
    <property type="protein sequence ID" value="GGG99122.1"/>
    <property type="molecule type" value="Genomic_DNA"/>
</dbReference>
<protein>
    <recommendedName>
        <fullName evidence="1">Thioredoxin domain-containing protein</fullName>
    </recommendedName>
</protein>
<evidence type="ECO:0000313" key="3">
    <source>
        <dbReference type="Proteomes" id="UP000633278"/>
    </source>
</evidence>
<dbReference type="InterPro" id="IPR013766">
    <property type="entry name" value="Thioredoxin_domain"/>
</dbReference>
<dbReference type="PROSITE" id="PS51352">
    <property type="entry name" value="THIOREDOXIN_2"/>
    <property type="match status" value="1"/>
</dbReference>
<dbReference type="GO" id="GO:0016491">
    <property type="term" value="F:oxidoreductase activity"/>
    <property type="evidence" value="ECO:0007669"/>
    <property type="project" value="InterPro"/>
</dbReference>
<keyword evidence="3" id="KW-1185">Reference proteome</keyword>
<dbReference type="InterPro" id="IPR036249">
    <property type="entry name" value="Thioredoxin-like_sf"/>
</dbReference>
<evidence type="ECO:0000313" key="2">
    <source>
        <dbReference type="EMBL" id="GGG99122.1"/>
    </source>
</evidence>
<sequence>MVKKIKKHFWNIAFVVLIGLFIYPPTKVYFLRIFSFSPTVIAAEDQQVLKDTDWQLKGLNTKDIQANELNGKVVFVSFWATWCPPCIAEMPSMKELYDNYKDEVEFIFVSDENWGTISAFFDKKEYDFPVYNSLTIPPKALQSNSIPTTFIIDKNSKIHVKKVGAADWNSTSVQELLNKLIKKP</sequence>
<accession>A0A917HZG1</accession>
<dbReference type="AlphaFoldDB" id="A0A917HZG1"/>
<dbReference type="GO" id="GO:0016209">
    <property type="term" value="F:antioxidant activity"/>
    <property type="evidence" value="ECO:0007669"/>
    <property type="project" value="InterPro"/>
</dbReference>
<feature type="domain" description="Thioredoxin" evidence="1">
    <location>
        <begin position="37"/>
        <end position="182"/>
    </location>
</feature>
<dbReference type="Proteomes" id="UP000633278">
    <property type="component" value="Unassembled WGS sequence"/>
</dbReference>
<dbReference type="Gene3D" id="3.40.30.10">
    <property type="entry name" value="Glutaredoxin"/>
    <property type="match status" value="1"/>
</dbReference>
<dbReference type="InterPro" id="IPR050553">
    <property type="entry name" value="Thioredoxin_ResA/DsbE_sf"/>
</dbReference>
<dbReference type="PANTHER" id="PTHR42852:SF13">
    <property type="entry name" value="PROTEIN DIPZ"/>
    <property type="match status" value="1"/>
</dbReference>
<dbReference type="RefSeq" id="WP_188598872.1">
    <property type="nucleotide sequence ID" value="NZ_BMJW01000002.1"/>
</dbReference>
<dbReference type="Pfam" id="PF00578">
    <property type="entry name" value="AhpC-TSA"/>
    <property type="match status" value="1"/>
</dbReference>